<dbReference type="GO" id="GO:0004222">
    <property type="term" value="F:metalloendopeptidase activity"/>
    <property type="evidence" value="ECO:0007669"/>
    <property type="project" value="TreeGrafter"/>
</dbReference>
<dbReference type="EMBL" id="PNCK01000091">
    <property type="protein sequence ID" value="TMP40137.1"/>
    <property type="molecule type" value="Genomic_DNA"/>
</dbReference>
<reference evidence="5" key="3">
    <citation type="submission" date="2019-09" db="EMBL/GenBank/DDBJ databases">
        <title>Co-occurence of chitin degradation, pigmentation and bioactivity in marine Pseudoalteromonas.</title>
        <authorList>
            <person name="Sonnenschein E.C."/>
            <person name="Bech P.K."/>
        </authorList>
    </citation>
    <scope>NUCLEOTIDE SEQUENCE</scope>
    <source>
        <strain evidence="5">S2231</strain>
    </source>
</reference>
<dbReference type="InterPro" id="IPR016047">
    <property type="entry name" value="M23ase_b-sheet_dom"/>
</dbReference>
<feature type="domain" description="Peptidase M56" evidence="3">
    <location>
        <begin position="8"/>
        <end position="254"/>
    </location>
</feature>
<evidence type="ECO:0000313" key="4">
    <source>
        <dbReference type="EMBL" id="TMP40137.1"/>
    </source>
</evidence>
<dbReference type="EMBL" id="PNCL01000079">
    <property type="protein sequence ID" value="TMP56851.1"/>
    <property type="molecule type" value="Genomic_DNA"/>
</dbReference>
<feature type="domain" description="M23ase beta-sheet core" evidence="2">
    <location>
        <begin position="341"/>
        <end position="438"/>
    </location>
</feature>
<dbReference type="OrthoDB" id="9805070at2"/>
<keyword evidence="6" id="KW-1185">Reference proteome</keyword>
<dbReference type="CDD" id="cd07341">
    <property type="entry name" value="M56_BlaR1_MecR1_like"/>
    <property type="match status" value="1"/>
</dbReference>
<dbReference type="PANTHER" id="PTHR21666:SF270">
    <property type="entry name" value="MUREIN HYDROLASE ACTIVATOR ENVC"/>
    <property type="match status" value="1"/>
</dbReference>
<evidence type="ECO:0000259" key="3">
    <source>
        <dbReference type="Pfam" id="PF05569"/>
    </source>
</evidence>
<keyword evidence="1" id="KW-0812">Transmembrane</keyword>
<comment type="caution">
    <text evidence="5">The sequence shown here is derived from an EMBL/GenBank/DDBJ whole genome shotgun (WGS) entry which is preliminary data.</text>
</comment>
<reference evidence="6 7" key="2">
    <citation type="submission" date="2019-06" db="EMBL/GenBank/DDBJ databases">
        <title>Co-occurence of chitin degradation, pigmentation and bioactivity in marine Pseudoalteromonas.</title>
        <authorList>
            <person name="Sonnenschein E.C."/>
            <person name="Bech P.K."/>
        </authorList>
    </citation>
    <scope>NUCLEOTIDE SEQUENCE [LARGE SCALE GENOMIC DNA]</scope>
    <source>
        <strain evidence="7">S2231</strain>
        <strain evidence="4 6">S2233</strain>
    </source>
</reference>
<dbReference type="InterPro" id="IPR050570">
    <property type="entry name" value="Cell_wall_metabolism_enzyme"/>
</dbReference>
<evidence type="ECO:0000313" key="7">
    <source>
        <dbReference type="Proteomes" id="UP000307706"/>
    </source>
</evidence>
<protein>
    <recommendedName>
        <fullName evidence="8">Peptidase M23</fullName>
    </recommendedName>
</protein>
<feature type="transmembrane region" description="Helical" evidence="1">
    <location>
        <begin position="34"/>
        <end position="52"/>
    </location>
</feature>
<sequence>MLMTLILSTGAWLFSCLVLVKLGKLLMRKDRAQANLWFALLSLSMISVLPISSNLVEQAIPEVLHTLPSHVESVVVSELTIKASEALATLDIMLYTLFTLWFLGALRKAWLLIKLRRHFIQLVDTAQPYKNHYSSHPMFVLPIDMSPFVFGLRKPKIILPRYFLHLQDHEQHALLCHELTHISYKDHISVIMWRMLCCLFWFNPFIHEMEKEFIHAMEHRCDRKTVQHFKLPPLQYAQSLLTCLKRSMVHQHQHQGFAHFSSSALSVDEYKQRLTDIVKPKRISQVSVTVFLCAVSIGVLFTKYITNPVFNATPPDWQYPVKNISISSHFGHISKIRNNRPHGGVDFIGKAGTSVYNAAPGKVLIADATSLASKYGNVVLIQHSNGYQTLYSHLDDFNVKAGDWLKHYQVIGSMGSTGKVTGAHLHFEMLQNGQRIDPLSKYAN</sequence>
<evidence type="ECO:0000256" key="1">
    <source>
        <dbReference type="SAM" id="Phobius"/>
    </source>
</evidence>
<dbReference type="InterPro" id="IPR008756">
    <property type="entry name" value="Peptidase_M56"/>
</dbReference>
<accession>A0A5S3XLZ7</accession>
<dbReference type="Pfam" id="PF01551">
    <property type="entry name" value="Peptidase_M23"/>
    <property type="match status" value="1"/>
</dbReference>
<feature type="transmembrane region" description="Helical" evidence="1">
    <location>
        <begin position="92"/>
        <end position="113"/>
    </location>
</feature>
<organism evidence="5 7">
    <name type="scientific">Pseudoalteromonas citrea</name>
    <dbReference type="NCBI Taxonomy" id="43655"/>
    <lineage>
        <taxon>Bacteria</taxon>
        <taxon>Pseudomonadati</taxon>
        <taxon>Pseudomonadota</taxon>
        <taxon>Gammaproteobacteria</taxon>
        <taxon>Alteromonadales</taxon>
        <taxon>Pseudoalteromonadaceae</taxon>
        <taxon>Pseudoalteromonas</taxon>
    </lineage>
</organism>
<feature type="transmembrane region" description="Helical" evidence="1">
    <location>
        <begin position="6"/>
        <end position="22"/>
    </location>
</feature>
<dbReference type="Proteomes" id="UP000305730">
    <property type="component" value="Unassembled WGS sequence"/>
</dbReference>
<dbReference type="PANTHER" id="PTHR21666">
    <property type="entry name" value="PEPTIDASE-RELATED"/>
    <property type="match status" value="1"/>
</dbReference>
<dbReference type="InterPro" id="IPR011055">
    <property type="entry name" value="Dup_hybrid_motif"/>
</dbReference>
<dbReference type="Pfam" id="PF05569">
    <property type="entry name" value="Peptidase_M56"/>
    <property type="match status" value="1"/>
</dbReference>
<keyword evidence="1" id="KW-1133">Transmembrane helix</keyword>
<reference evidence="6 7" key="1">
    <citation type="submission" date="2017-12" db="EMBL/GenBank/DDBJ databases">
        <authorList>
            <person name="Paulsen S."/>
            <person name="Gram L.K."/>
        </authorList>
    </citation>
    <scope>NUCLEOTIDE SEQUENCE [LARGE SCALE GENOMIC DNA]</scope>
    <source>
        <strain evidence="5 7">S2231</strain>
        <strain evidence="4 6">S2233</strain>
    </source>
</reference>
<gene>
    <name evidence="5" type="ORF">CWB96_14465</name>
    <name evidence="4" type="ORF">CWB97_19805</name>
</gene>
<dbReference type="Proteomes" id="UP000307706">
    <property type="component" value="Unassembled WGS sequence"/>
</dbReference>
<dbReference type="AlphaFoldDB" id="A0A5S3XLZ7"/>
<proteinExistence type="predicted"/>
<dbReference type="CDD" id="cd12797">
    <property type="entry name" value="M23_peptidase"/>
    <property type="match status" value="1"/>
</dbReference>
<evidence type="ECO:0000259" key="2">
    <source>
        <dbReference type="Pfam" id="PF01551"/>
    </source>
</evidence>
<evidence type="ECO:0008006" key="8">
    <source>
        <dbReference type="Google" id="ProtNLM"/>
    </source>
</evidence>
<evidence type="ECO:0000313" key="5">
    <source>
        <dbReference type="EMBL" id="TMP56851.1"/>
    </source>
</evidence>
<name>A0A5S3XLZ7_9GAMM</name>
<keyword evidence="1" id="KW-0472">Membrane</keyword>
<feature type="transmembrane region" description="Helical" evidence="1">
    <location>
        <begin position="283"/>
        <end position="305"/>
    </location>
</feature>
<dbReference type="SUPFAM" id="SSF51261">
    <property type="entry name" value="Duplicated hybrid motif"/>
    <property type="match status" value="1"/>
</dbReference>
<dbReference type="Gene3D" id="2.70.70.10">
    <property type="entry name" value="Glucose Permease (Domain IIA)"/>
    <property type="match status" value="1"/>
</dbReference>
<evidence type="ECO:0000313" key="6">
    <source>
        <dbReference type="Proteomes" id="UP000305730"/>
    </source>
</evidence>
<dbReference type="RefSeq" id="WP_138598337.1">
    <property type="nucleotide sequence ID" value="NZ_PNCK01000091.1"/>
</dbReference>